<evidence type="ECO:0000313" key="4">
    <source>
        <dbReference type="EMBL" id="EXJ80290.1"/>
    </source>
</evidence>
<dbReference type="GO" id="GO:0032007">
    <property type="term" value="P:negative regulation of TOR signaling"/>
    <property type="evidence" value="ECO:0007669"/>
    <property type="project" value="TreeGrafter"/>
</dbReference>
<dbReference type="InterPro" id="IPR000331">
    <property type="entry name" value="Rap/Ran_GAP_dom"/>
</dbReference>
<dbReference type="OrthoDB" id="19311at2759"/>
<dbReference type="PROSITE" id="PS50085">
    <property type="entry name" value="RAPGAP"/>
    <property type="match status" value="1"/>
</dbReference>
<feature type="compositionally biased region" description="Polar residues" evidence="2">
    <location>
        <begin position="1"/>
        <end position="16"/>
    </location>
</feature>
<evidence type="ECO:0000256" key="1">
    <source>
        <dbReference type="ARBA" id="ARBA00022468"/>
    </source>
</evidence>
<dbReference type="GO" id="GO:0005634">
    <property type="term" value="C:nucleus"/>
    <property type="evidence" value="ECO:0007669"/>
    <property type="project" value="InterPro"/>
</dbReference>
<dbReference type="HOGENOM" id="CLU_003828_0_0_1"/>
<dbReference type="Pfam" id="PF11864">
    <property type="entry name" value="DUF3384"/>
    <property type="match status" value="1"/>
</dbReference>
<dbReference type="EMBL" id="AMWN01000008">
    <property type="protein sequence ID" value="EXJ80290.1"/>
    <property type="molecule type" value="Genomic_DNA"/>
</dbReference>
<dbReference type="GeneID" id="19163283"/>
<dbReference type="RefSeq" id="XP_007727484.1">
    <property type="nucleotide sequence ID" value="XM_007729294.1"/>
</dbReference>
<feature type="compositionally biased region" description="Basic and acidic residues" evidence="2">
    <location>
        <begin position="47"/>
        <end position="60"/>
    </location>
</feature>
<proteinExistence type="predicted"/>
<keyword evidence="1" id="KW-0343">GTPase activation</keyword>
<comment type="caution">
    <text evidence="4">The sequence shown here is derived from an EMBL/GenBank/DDBJ whole genome shotgun (WGS) entry which is preliminary data.</text>
</comment>
<dbReference type="Proteomes" id="UP000019484">
    <property type="component" value="Unassembled WGS sequence"/>
</dbReference>
<accession>W9XSH1</accession>
<evidence type="ECO:0000313" key="5">
    <source>
        <dbReference type="Proteomes" id="UP000019484"/>
    </source>
</evidence>
<dbReference type="SUPFAM" id="SSF111347">
    <property type="entry name" value="Rap/Ran-GAP"/>
    <property type="match status" value="1"/>
</dbReference>
<dbReference type="InterPro" id="IPR024584">
    <property type="entry name" value="Tuberin_N"/>
</dbReference>
<dbReference type="GO" id="GO:0005096">
    <property type="term" value="F:GTPase activator activity"/>
    <property type="evidence" value="ECO:0007669"/>
    <property type="project" value="UniProtKB-KW"/>
</dbReference>
<dbReference type="Pfam" id="PF03542">
    <property type="entry name" value="Tuberin"/>
    <property type="match status" value="1"/>
</dbReference>
<dbReference type="InterPro" id="IPR035974">
    <property type="entry name" value="Rap/Ran-GAP_sf"/>
</dbReference>
<dbReference type="GO" id="GO:0051056">
    <property type="term" value="P:regulation of small GTPase mediated signal transduction"/>
    <property type="evidence" value="ECO:0007669"/>
    <property type="project" value="InterPro"/>
</dbReference>
<reference evidence="4 5" key="1">
    <citation type="submission" date="2013-03" db="EMBL/GenBank/DDBJ databases">
        <title>The Genome Sequence of Capronia coronata CBS 617.96.</title>
        <authorList>
            <consortium name="The Broad Institute Genomics Platform"/>
            <person name="Cuomo C."/>
            <person name="de Hoog S."/>
            <person name="Gorbushina A."/>
            <person name="Walker B."/>
            <person name="Young S.K."/>
            <person name="Zeng Q."/>
            <person name="Gargeya S."/>
            <person name="Fitzgerald M."/>
            <person name="Haas B."/>
            <person name="Abouelleil A."/>
            <person name="Allen A.W."/>
            <person name="Alvarado L."/>
            <person name="Arachchi H.M."/>
            <person name="Berlin A.M."/>
            <person name="Chapman S.B."/>
            <person name="Gainer-Dewar J."/>
            <person name="Goldberg J."/>
            <person name="Griggs A."/>
            <person name="Gujja S."/>
            <person name="Hansen M."/>
            <person name="Howarth C."/>
            <person name="Imamovic A."/>
            <person name="Ireland A."/>
            <person name="Larimer J."/>
            <person name="McCowan C."/>
            <person name="Murphy C."/>
            <person name="Pearson M."/>
            <person name="Poon T.W."/>
            <person name="Priest M."/>
            <person name="Roberts A."/>
            <person name="Saif S."/>
            <person name="Shea T."/>
            <person name="Sisk P."/>
            <person name="Sykes S."/>
            <person name="Wortman J."/>
            <person name="Nusbaum C."/>
            <person name="Birren B."/>
        </authorList>
    </citation>
    <scope>NUCLEOTIDE SEQUENCE [LARGE SCALE GENOMIC DNA]</scope>
    <source>
        <strain evidence="4 5">CBS 617.96</strain>
    </source>
</reference>
<dbReference type="PANTHER" id="PTHR10063">
    <property type="entry name" value="TUBERIN"/>
    <property type="match status" value="1"/>
</dbReference>
<sequence>MSTGNDPFQQRPSNTNPDREGRRLSLWHMPVLGQNSRNIENASPVDRNAEQPSHTDEPLDLRDVLEEGRLLGDTPEEARSWLIGLGNLKSGTDVSLRLLDLHKDNQGQPGPVSLLSLLSQWISVWGKKAEKARKEHRNSRSAPPVRDQQNLHWLLQYVCDYLELGHVGFDPLELSRTVDCVTALCLSASREEDINAGINVLYSVLLHFEYPKERLEETLVVLCASAANLKRPPDHLLDCARFLAAGYLHEEVIATLYSFIQVPTMDNGAKNLSHARGAIHLLKALVDERRDDGGLVMDLEDFLKQLHSAAQHGVFRLCHDILSLLHTLLSSAQRSHEIPDLDFNVVVSIIRLCLDMTPPNQPGTNAARTTLSPTSSQDEELQRHYEKRFQDREVLVTKLGQDLCLEWDQLPASSRNVIHEFFLDFPQYAEAAQLSLSLDYAKDRCLASNGSGLRDQYCDKIYGRIVQSSSISATCRSEAIGLLVQLSNPTHVPSLSTDEGCGDICLLMLQRLLDQTDVEQDAQVLEVLLKSVESLLFRHREAEQEEGLTLRTIERINSLVLSGSAGGCFTDELAVSATKVLVTIFSHSIHISTRSALRAYEVLLDVASPRCKARPARLVSKRLLFRLRADDAGSIYIAKASESQNIASALLRTRDSAEVFNYDLPSSQRQSASSMSLSTKSDVGDPLWMYPDTEDVTFPFAGRTSTILNVDMSTHPGTHAELDMDIWLMSIIRCLQIDCDWETYSYTVVHAAAQLSNIALFSNSMEAVVKLRQVLCDQVVSNTFREAPPQTGLKRSDVAICLFNFLIAFIPYATIKTEAVQKGFGDDLVRAFLAGIGGAWEGTSRSCIHALSVCSLEIPASVATLYPTIIDKMSKNMTQAHLTAHILEFLIQVSLLPEMHSNFNLDEIQMIFGMCIQFLEKTRDQQHASLISPPGRIHPTSRHSGMNFRRPPYRASMLTDIGLPQYSACLAYHNMIFWFLSLRLEIRAKYVPWIVPRLIWKNARGEETIDEQSEVLIDMMQRSAFSDLGESSPIVNFAEPEDGPVTSASWIVGLSIITAETAGHTGKTQIIKRQASGTTYARYQQATAPLPKHHAPSHTQIRHHEATTIEMLPSHIILQMVASAAATSVADQPFILPKEDSVTRALEGIDRIPTVSSHKIGVLYIGEGQSAESEYLANTKGSRDFERLLEGLGYVVSLEPPLRFNPQGLEYPRDGDKTIAWRDRVNEIVYLVPTMMPTDAEDDPQCIMKKAHVGNCHVNIIFNRSGLDWDFNNLRSQLNYVNIVIRPAERARATPDPDFMPAFYSVQVVTRDDIPDISPAADPKLISAAQLGPFVRVLALNANLFCQTWNTKDSDTEFPSTWRARLQQVKRLKERMMNRPGERQGGVPSVSSPATAPPPGGGKRTPAPREDIGGLRKDGALAAQLDFSPWTLQ</sequence>
<name>W9XSH1_9EURO</name>
<dbReference type="PANTHER" id="PTHR10063:SF0">
    <property type="entry name" value="TUBERIN"/>
    <property type="match status" value="1"/>
</dbReference>
<dbReference type="Gene3D" id="3.40.50.11210">
    <property type="entry name" value="Rap/Ran-GAP"/>
    <property type="match status" value="1"/>
</dbReference>
<evidence type="ECO:0000259" key="3">
    <source>
        <dbReference type="PROSITE" id="PS50085"/>
    </source>
</evidence>
<feature type="region of interest" description="Disordered" evidence="2">
    <location>
        <begin position="1376"/>
        <end position="1418"/>
    </location>
</feature>
<dbReference type="GO" id="GO:0033596">
    <property type="term" value="C:TSC1-TSC2 complex"/>
    <property type="evidence" value="ECO:0007669"/>
    <property type="project" value="TreeGrafter"/>
</dbReference>
<dbReference type="eggNOG" id="KOG3687">
    <property type="taxonomic scope" value="Eukaryota"/>
</dbReference>
<keyword evidence="5" id="KW-1185">Reference proteome</keyword>
<evidence type="ECO:0000256" key="2">
    <source>
        <dbReference type="SAM" id="MobiDB-lite"/>
    </source>
</evidence>
<protein>
    <recommendedName>
        <fullName evidence="3">Rap-GAP domain-containing protein</fullName>
    </recommendedName>
</protein>
<feature type="domain" description="Rap-GAP" evidence="3">
    <location>
        <begin position="1146"/>
        <end position="1380"/>
    </location>
</feature>
<feature type="compositionally biased region" description="Basic and acidic residues" evidence="2">
    <location>
        <begin position="1407"/>
        <end position="1418"/>
    </location>
</feature>
<dbReference type="Pfam" id="PF02145">
    <property type="entry name" value="Rap_GAP"/>
    <property type="match status" value="1"/>
</dbReference>
<dbReference type="STRING" id="1182541.W9XSH1"/>
<gene>
    <name evidence="4" type="ORF">A1O1_08432</name>
</gene>
<dbReference type="InterPro" id="IPR027107">
    <property type="entry name" value="Tuberin/Ral-act_asu"/>
</dbReference>
<feature type="region of interest" description="Disordered" evidence="2">
    <location>
        <begin position="1"/>
        <end position="60"/>
    </location>
</feature>
<organism evidence="4 5">
    <name type="scientific">Capronia coronata CBS 617.96</name>
    <dbReference type="NCBI Taxonomy" id="1182541"/>
    <lineage>
        <taxon>Eukaryota</taxon>
        <taxon>Fungi</taxon>
        <taxon>Dikarya</taxon>
        <taxon>Ascomycota</taxon>
        <taxon>Pezizomycotina</taxon>
        <taxon>Eurotiomycetes</taxon>
        <taxon>Chaetothyriomycetidae</taxon>
        <taxon>Chaetothyriales</taxon>
        <taxon>Herpotrichiellaceae</taxon>
        <taxon>Capronia</taxon>
    </lineage>
</organism>
<dbReference type="InterPro" id="IPR018515">
    <property type="entry name" value="Tuberin-type_domain"/>
</dbReference>